<evidence type="ECO:0000313" key="1">
    <source>
        <dbReference type="EMBL" id="NSL90067.1"/>
    </source>
</evidence>
<accession>A0A3S1CYW6</accession>
<evidence type="ECO:0000313" key="2">
    <source>
        <dbReference type="Proteomes" id="UP000281028"/>
    </source>
</evidence>
<name>A0A3S1CYW6_9BACT</name>
<keyword evidence="2" id="KW-1185">Reference proteome</keyword>
<organism evidence="1 2">
    <name type="scientific">Chitinophaga solisilvae</name>
    <dbReference type="NCBI Taxonomy" id="1233460"/>
    <lineage>
        <taxon>Bacteria</taxon>
        <taxon>Pseudomonadati</taxon>
        <taxon>Bacteroidota</taxon>
        <taxon>Chitinophagia</taxon>
        <taxon>Chitinophagales</taxon>
        <taxon>Chitinophagaceae</taxon>
        <taxon>Chitinophaga</taxon>
    </lineage>
</organism>
<dbReference type="OrthoDB" id="9809977at2"/>
<protein>
    <submittedName>
        <fullName evidence="1">Pr6Pr family membrane protein</fullName>
    </submittedName>
</protein>
<dbReference type="NCBIfam" id="NF038065">
    <property type="entry name" value="Pr6Pr"/>
    <property type="match status" value="1"/>
</dbReference>
<proteinExistence type="predicted"/>
<gene>
    <name evidence="1" type="ORF">ECE50_024745</name>
</gene>
<dbReference type="EMBL" id="RIAR02000001">
    <property type="protein sequence ID" value="NSL90067.1"/>
    <property type="molecule type" value="Genomic_DNA"/>
</dbReference>
<dbReference type="AlphaFoldDB" id="A0A3S1CYW6"/>
<reference evidence="1" key="1">
    <citation type="submission" date="2020-05" db="EMBL/GenBank/DDBJ databases">
        <title>Chitinophaga laudate sp. nov., isolated from a tropical peat swamp.</title>
        <authorList>
            <person name="Goh C.B.S."/>
            <person name="Lee M.S."/>
            <person name="Parimannan S."/>
            <person name="Pasbakhsh P."/>
            <person name="Yule C.M."/>
            <person name="Rajandas H."/>
            <person name="Loke S."/>
            <person name="Croft L."/>
            <person name="Tan J.B.L."/>
        </authorList>
    </citation>
    <scope>NUCLEOTIDE SEQUENCE</scope>
    <source>
        <strain evidence="1">Mgbs1</strain>
    </source>
</reference>
<comment type="caution">
    <text evidence="1">The sequence shown here is derived from an EMBL/GenBank/DDBJ whole genome shotgun (WGS) entry which is preliminary data.</text>
</comment>
<dbReference type="Proteomes" id="UP000281028">
    <property type="component" value="Unassembled WGS sequence"/>
</dbReference>
<dbReference type="InterPro" id="IPR049713">
    <property type="entry name" value="Pr6Pr-like"/>
</dbReference>
<sequence>MKIFSGIIAVSGWFALIAQAYIMFTGNAAPLPELIIRFFSYFTITTNLLVAICSTVLFLAPETQWGRFFSKPATLTAITVYITIVGLIYNIILRSLWSPQGLQYIVDELLHTVIPAMFILYWGLTAAKTPLPWNSCWPWLIYPLAYIVWVLIRGAFSGFYPYPFIHVGTLGMQQTLINAVGIGVLFAVVSLAFIGIGRWISGKRLS</sequence>